<evidence type="ECO:0000256" key="1">
    <source>
        <dbReference type="ARBA" id="ARBA00005010"/>
    </source>
</evidence>
<name>A0A1T3VTD8_9MYCO</name>
<evidence type="ECO:0000256" key="3">
    <source>
        <dbReference type="ARBA" id="ARBA00023002"/>
    </source>
</evidence>
<protein>
    <recommendedName>
        <fullName evidence="2">precorrin-2 dehydrogenase</fullName>
        <ecNumber evidence="2">1.3.1.76</ecNumber>
    </recommendedName>
</protein>
<evidence type="ECO:0000256" key="2">
    <source>
        <dbReference type="ARBA" id="ARBA00012400"/>
    </source>
</evidence>
<dbReference type="GO" id="GO:0043115">
    <property type="term" value="F:precorrin-2 dehydrogenase activity"/>
    <property type="evidence" value="ECO:0007669"/>
    <property type="project" value="UniProtKB-EC"/>
</dbReference>
<accession>A0A1T3VTD8</accession>
<dbReference type="EC" id="1.3.1.76" evidence="2"/>
<keyword evidence="4" id="KW-0520">NAD</keyword>
<dbReference type="GO" id="GO:0004325">
    <property type="term" value="F:ferrochelatase activity"/>
    <property type="evidence" value="ECO:0007669"/>
    <property type="project" value="InterPro"/>
</dbReference>
<dbReference type="SUPFAM" id="SSF51735">
    <property type="entry name" value="NAD(P)-binding Rossmann-fold domains"/>
    <property type="match status" value="1"/>
</dbReference>
<evidence type="ECO:0000256" key="4">
    <source>
        <dbReference type="ARBA" id="ARBA00023027"/>
    </source>
</evidence>
<evidence type="ECO:0000313" key="6">
    <source>
        <dbReference type="EMBL" id="OPE45394.1"/>
    </source>
</evidence>
<organism evidence="6 7">
    <name type="scientific">Mycolicibacterium diernhoferi</name>
    <dbReference type="NCBI Taxonomy" id="1801"/>
    <lineage>
        <taxon>Bacteria</taxon>
        <taxon>Bacillati</taxon>
        <taxon>Actinomycetota</taxon>
        <taxon>Actinomycetes</taxon>
        <taxon>Mycobacteriales</taxon>
        <taxon>Mycobacteriaceae</taxon>
        <taxon>Mycolicibacterium</taxon>
    </lineage>
</organism>
<dbReference type="Pfam" id="PF13241">
    <property type="entry name" value="NAD_binding_7"/>
    <property type="match status" value="1"/>
</dbReference>
<sequence>MTENAYLVGLRLEGRKVVVVGGGTVAQRRLPLLIAAGADVHVIAREATPAVEAFQPITLALR</sequence>
<reference evidence="6 7" key="1">
    <citation type="submission" date="2016-09" db="EMBL/GenBank/DDBJ databases">
        <title>genome sequences of unsequenced Mycobacteria.</title>
        <authorList>
            <person name="Greninger A.L."/>
            <person name="Jerome K.R."/>
            <person name="Mcnair B."/>
            <person name="Wallis C."/>
            <person name="Fang F."/>
        </authorList>
    </citation>
    <scope>NUCLEOTIDE SEQUENCE [LARGE SCALE GENOMIC DNA]</scope>
    <source>
        <strain evidence="6 7">BM1</strain>
    </source>
</reference>
<comment type="caution">
    <text evidence="6">The sequence shown here is derived from an EMBL/GenBank/DDBJ whole genome shotgun (WGS) entry which is preliminary data.</text>
</comment>
<dbReference type="AlphaFoldDB" id="A0A1T3VTD8"/>
<dbReference type="InterPro" id="IPR028161">
    <property type="entry name" value="Met8-like"/>
</dbReference>
<dbReference type="EMBL" id="MIJD01000502">
    <property type="protein sequence ID" value="OPE45394.1"/>
    <property type="molecule type" value="Genomic_DNA"/>
</dbReference>
<evidence type="ECO:0000256" key="5">
    <source>
        <dbReference type="ARBA" id="ARBA00023244"/>
    </source>
</evidence>
<keyword evidence="3" id="KW-0560">Oxidoreductase</keyword>
<feature type="non-terminal residue" evidence="6">
    <location>
        <position position="62"/>
    </location>
</feature>
<dbReference type="PANTHER" id="PTHR35330">
    <property type="entry name" value="SIROHEME BIOSYNTHESIS PROTEIN MET8"/>
    <property type="match status" value="1"/>
</dbReference>
<comment type="pathway">
    <text evidence="1">Porphyrin-containing compound metabolism; siroheme biosynthesis; sirohydrochlorin from precorrin-2: step 1/1.</text>
</comment>
<dbReference type="RefSeq" id="WP_324617956.1">
    <property type="nucleotide sequence ID" value="NZ_MIJD01000502.1"/>
</dbReference>
<dbReference type="PANTHER" id="PTHR35330:SF1">
    <property type="entry name" value="SIROHEME BIOSYNTHESIS PROTEIN MET8"/>
    <property type="match status" value="1"/>
</dbReference>
<dbReference type="GO" id="GO:0019354">
    <property type="term" value="P:siroheme biosynthetic process"/>
    <property type="evidence" value="ECO:0007669"/>
    <property type="project" value="InterPro"/>
</dbReference>
<keyword evidence="5" id="KW-0627">Porphyrin biosynthesis</keyword>
<dbReference type="Proteomes" id="UP000191039">
    <property type="component" value="Unassembled WGS sequence"/>
</dbReference>
<dbReference type="Gene3D" id="3.40.50.720">
    <property type="entry name" value="NAD(P)-binding Rossmann-like Domain"/>
    <property type="match status" value="1"/>
</dbReference>
<proteinExistence type="predicted"/>
<evidence type="ECO:0000313" key="7">
    <source>
        <dbReference type="Proteomes" id="UP000191039"/>
    </source>
</evidence>
<gene>
    <name evidence="6" type="ORF">BV510_28255</name>
</gene>
<dbReference type="InterPro" id="IPR036291">
    <property type="entry name" value="NAD(P)-bd_dom_sf"/>
</dbReference>